<dbReference type="GO" id="GO:0004058">
    <property type="term" value="F:aromatic-L-amino-acid decarboxylase activity"/>
    <property type="evidence" value="ECO:0007669"/>
    <property type="project" value="UniProtKB-ARBA"/>
</dbReference>
<dbReference type="Pfam" id="PF00282">
    <property type="entry name" value="Pyridoxal_deC"/>
    <property type="match status" value="1"/>
</dbReference>
<dbReference type="GO" id="GO:0006520">
    <property type="term" value="P:amino acid metabolic process"/>
    <property type="evidence" value="ECO:0007669"/>
    <property type="project" value="InterPro"/>
</dbReference>
<dbReference type="RefSeq" id="WP_075134210.1">
    <property type="nucleotide sequence ID" value="NZ_MSIF01000008.1"/>
</dbReference>
<dbReference type="GO" id="GO:0030170">
    <property type="term" value="F:pyridoxal phosphate binding"/>
    <property type="evidence" value="ECO:0007669"/>
    <property type="project" value="InterPro"/>
</dbReference>
<protein>
    <recommendedName>
        <fullName evidence="10">Aromatic-L-amino-acid decarboxylase</fullName>
    </recommendedName>
</protein>
<evidence type="ECO:0000256" key="7">
    <source>
        <dbReference type="RuleBase" id="RU000382"/>
    </source>
</evidence>
<keyword evidence="5 7" id="KW-0456">Lyase</keyword>
<keyword evidence="4 6" id="KW-0663">Pyridoxal phosphate</keyword>
<evidence type="ECO:0000256" key="3">
    <source>
        <dbReference type="ARBA" id="ARBA00022793"/>
    </source>
</evidence>
<dbReference type="PANTHER" id="PTHR11999:SF70">
    <property type="entry name" value="MIP05841P"/>
    <property type="match status" value="1"/>
</dbReference>
<proteinExistence type="inferred from homology"/>
<dbReference type="PANTHER" id="PTHR11999">
    <property type="entry name" value="GROUP II PYRIDOXAL-5-PHOSPHATE DECARBOXYLASE"/>
    <property type="match status" value="1"/>
</dbReference>
<comment type="similarity">
    <text evidence="2 7">Belongs to the group II decarboxylase family.</text>
</comment>
<dbReference type="Gene3D" id="3.40.640.10">
    <property type="entry name" value="Type I PLP-dependent aspartate aminotransferase-like (Major domain)"/>
    <property type="match status" value="1"/>
</dbReference>
<dbReference type="Proteomes" id="UP000185696">
    <property type="component" value="Unassembled WGS sequence"/>
</dbReference>
<accession>A0A7Z1AY02</accession>
<evidence type="ECO:0000256" key="2">
    <source>
        <dbReference type="ARBA" id="ARBA00009533"/>
    </source>
</evidence>
<dbReference type="InterPro" id="IPR015424">
    <property type="entry name" value="PyrdxlP-dep_Trfase"/>
</dbReference>
<dbReference type="InterPro" id="IPR002129">
    <property type="entry name" value="PyrdxlP-dep_de-COase"/>
</dbReference>
<evidence type="ECO:0000256" key="1">
    <source>
        <dbReference type="ARBA" id="ARBA00001933"/>
    </source>
</evidence>
<dbReference type="InterPro" id="IPR015421">
    <property type="entry name" value="PyrdxlP-dep_Trfase_major"/>
</dbReference>
<dbReference type="InterPro" id="IPR015422">
    <property type="entry name" value="PyrdxlP-dep_Trfase_small"/>
</dbReference>
<feature type="modified residue" description="N6-(pyridoxal phosphate)lysine" evidence="6">
    <location>
        <position position="290"/>
    </location>
</feature>
<evidence type="ECO:0000256" key="5">
    <source>
        <dbReference type="ARBA" id="ARBA00023239"/>
    </source>
</evidence>
<dbReference type="PRINTS" id="PR00800">
    <property type="entry name" value="YHDCRBOXLASE"/>
</dbReference>
<organism evidence="8 9">
    <name type="scientific">Actinophytocola xinjiangensis</name>
    <dbReference type="NCBI Taxonomy" id="485602"/>
    <lineage>
        <taxon>Bacteria</taxon>
        <taxon>Bacillati</taxon>
        <taxon>Actinomycetota</taxon>
        <taxon>Actinomycetes</taxon>
        <taxon>Pseudonocardiales</taxon>
        <taxon>Pseudonocardiaceae</taxon>
    </lineage>
</organism>
<keyword evidence="3" id="KW-0210">Decarboxylase</keyword>
<name>A0A7Z1AY02_9PSEU</name>
<evidence type="ECO:0000313" key="8">
    <source>
        <dbReference type="EMBL" id="OLF09819.1"/>
    </source>
</evidence>
<evidence type="ECO:0000256" key="6">
    <source>
        <dbReference type="PIRSR" id="PIRSR602129-50"/>
    </source>
</evidence>
<dbReference type="SUPFAM" id="SSF53383">
    <property type="entry name" value="PLP-dependent transferases"/>
    <property type="match status" value="1"/>
</dbReference>
<sequence length="472" mass="50223">MTRSVLDPDERTVGEWIETAGRFVTSFLGDLDDAPAVGPALPAALAHRLGQPPPAAPGRFEDLLATFGEAAGHAMSTAGPRFFAYVPGGGLMSSAIAEMLARAVNRQTAVAWAAPGLVTLEQGVLRWLCAEFGLPEGSSGVITTGASMGTLSVVVAARHRHLGEEFGDGVLYVSDHTHFCVAKAARIAGLRHVRVVPSTAELTMDVPAVARMIARDRAAGLRPFLVVGNAGTTSTGAVDRLDDLAALARREDLWLHVDGAYGGFFQLTRRGRDLFTGIGEADSVTLDPHKGLFLPYGTGVLLVRDLAALRAAHAEDAPYLTGDDAVLPNYGDLGAELTREFRGLRLWLPLHLHGVDAFRATLDEMLDLAAHAHEVLRETPGVAAPWPPPLSTAVFRSVDGNEATRRLLERVHAANTVSLSATTVHERTMIRMCLLSHRSHQVHVDEALDLVRAAASGQDFGSSSSRPPAAQI</sequence>
<reference evidence="8 9" key="1">
    <citation type="submission" date="2016-12" db="EMBL/GenBank/DDBJ databases">
        <title>The draft genome sequence of Actinophytocola xinjiangensis.</title>
        <authorList>
            <person name="Wang W."/>
            <person name="Yuan L."/>
        </authorList>
    </citation>
    <scope>NUCLEOTIDE SEQUENCE [LARGE SCALE GENOMIC DNA]</scope>
    <source>
        <strain evidence="8 9">CGMCC 4.4663</strain>
    </source>
</reference>
<evidence type="ECO:0000313" key="9">
    <source>
        <dbReference type="Proteomes" id="UP000185696"/>
    </source>
</evidence>
<evidence type="ECO:0008006" key="10">
    <source>
        <dbReference type="Google" id="ProtNLM"/>
    </source>
</evidence>
<comment type="cofactor">
    <cofactor evidence="1 6 7">
        <name>pyridoxal 5'-phosphate</name>
        <dbReference type="ChEBI" id="CHEBI:597326"/>
    </cofactor>
</comment>
<evidence type="ECO:0000256" key="4">
    <source>
        <dbReference type="ARBA" id="ARBA00022898"/>
    </source>
</evidence>
<comment type="caution">
    <text evidence="8">The sequence shown here is derived from an EMBL/GenBank/DDBJ whole genome shotgun (WGS) entry which is preliminary data.</text>
</comment>
<dbReference type="InterPro" id="IPR010977">
    <property type="entry name" value="Aromatic_deC"/>
</dbReference>
<keyword evidence="9" id="KW-1185">Reference proteome</keyword>
<dbReference type="GO" id="GO:0005737">
    <property type="term" value="C:cytoplasm"/>
    <property type="evidence" value="ECO:0007669"/>
    <property type="project" value="TreeGrafter"/>
</dbReference>
<dbReference type="EMBL" id="MSIF01000008">
    <property type="protein sequence ID" value="OLF09819.1"/>
    <property type="molecule type" value="Genomic_DNA"/>
</dbReference>
<dbReference type="GO" id="GO:0019752">
    <property type="term" value="P:carboxylic acid metabolic process"/>
    <property type="evidence" value="ECO:0007669"/>
    <property type="project" value="InterPro"/>
</dbReference>
<dbReference type="Gene3D" id="3.90.1150.10">
    <property type="entry name" value="Aspartate Aminotransferase, domain 1"/>
    <property type="match status" value="1"/>
</dbReference>
<gene>
    <name evidence="8" type="ORF">BLA60_18805</name>
</gene>
<dbReference type="AlphaFoldDB" id="A0A7Z1AY02"/>